<evidence type="ECO:0000313" key="1">
    <source>
        <dbReference type="EMBL" id="RAL38594.1"/>
    </source>
</evidence>
<dbReference type="Proteomes" id="UP000249390">
    <property type="component" value="Unassembled WGS sequence"/>
</dbReference>
<dbReference type="EMBL" id="NQVE01000209">
    <property type="protein sequence ID" value="RAL38594.1"/>
    <property type="molecule type" value="Genomic_DNA"/>
</dbReference>
<dbReference type="AlphaFoldDB" id="A0A328CZ88"/>
<gene>
    <name evidence="1" type="ORF">DM860_002572</name>
</gene>
<keyword evidence="2" id="KW-1185">Reference proteome</keyword>
<organism evidence="1 2">
    <name type="scientific">Cuscuta australis</name>
    <dbReference type="NCBI Taxonomy" id="267555"/>
    <lineage>
        <taxon>Eukaryota</taxon>
        <taxon>Viridiplantae</taxon>
        <taxon>Streptophyta</taxon>
        <taxon>Embryophyta</taxon>
        <taxon>Tracheophyta</taxon>
        <taxon>Spermatophyta</taxon>
        <taxon>Magnoliopsida</taxon>
        <taxon>eudicotyledons</taxon>
        <taxon>Gunneridae</taxon>
        <taxon>Pentapetalae</taxon>
        <taxon>asterids</taxon>
        <taxon>lamiids</taxon>
        <taxon>Solanales</taxon>
        <taxon>Convolvulaceae</taxon>
        <taxon>Cuscuteae</taxon>
        <taxon>Cuscuta</taxon>
        <taxon>Cuscuta subgen. Grammica</taxon>
        <taxon>Cuscuta sect. Cleistogrammica</taxon>
    </lineage>
</organism>
<reference evidence="1 2" key="1">
    <citation type="submission" date="2018-06" db="EMBL/GenBank/DDBJ databases">
        <title>The Genome of Cuscuta australis (Dodder) Provides Insight into the Evolution of Plant Parasitism.</title>
        <authorList>
            <person name="Liu H."/>
        </authorList>
    </citation>
    <scope>NUCLEOTIDE SEQUENCE [LARGE SCALE GENOMIC DNA]</scope>
    <source>
        <strain evidence="2">cv. Yunnan</strain>
        <tissue evidence="1">Vines</tissue>
    </source>
</reference>
<sequence length="107" mass="11905">MEKKIGEEENQIGGDGEWPLLRISETLDRLGIGLRADQMETAKYVRPKTNPKFIGSGFGLDLSDSISFFDLDLNMNTLSLRTFIFAEPTNVLGLIHLFGLTILTSVD</sequence>
<comment type="caution">
    <text evidence="1">The sequence shown here is derived from an EMBL/GenBank/DDBJ whole genome shotgun (WGS) entry which is preliminary data.</text>
</comment>
<name>A0A328CZ88_9ASTE</name>
<proteinExistence type="predicted"/>
<evidence type="ECO:0000313" key="2">
    <source>
        <dbReference type="Proteomes" id="UP000249390"/>
    </source>
</evidence>
<protein>
    <submittedName>
        <fullName evidence="1">Uncharacterized protein</fullName>
    </submittedName>
</protein>
<accession>A0A328CZ88</accession>